<sequence>MLKKLLFLVLTLFILPGGCTKPKLKSPCIKNNASIACTDRYSINDHWLKSR</sequence>
<reference evidence="1 2" key="1">
    <citation type="submission" date="2016-09" db="EMBL/GenBank/DDBJ databases">
        <title>Genomic evidence for plant-parasitic nematodes as the earliest Wolbachia hosts.</title>
        <authorList>
            <person name="Brown A.M."/>
            <person name="Wasala S.K."/>
            <person name="Howe D.K."/>
            <person name="Peetz A.B."/>
            <person name="Zasada I.A."/>
            <person name="Denver D.R."/>
        </authorList>
    </citation>
    <scope>NUCLEOTIDE SEQUENCE [LARGE SCALE GENOMIC DNA]</scope>
    <source>
        <strain evidence="2">wPpe</strain>
    </source>
</reference>
<organism evidence="1 2">
    <name type="scientific">Wolbachia pipientis</name>
    <dbReference type="NCBI Taxonomy" id="955"/>
    <lineage>
        <taxon>Bacteria</taxon>
        <taxon>Pseudomonadati</taxon>
        <taxon>Pseudomonadota</taxon>
        <taxon>Alphaproteobacteria</taxon>
        <taxon>Rickettsiales</taxon>
        <taxon>Anaplasmataceae</taxon>
        <taxon>Wolbachieae</taxon>
        <taxon>Wolbachia</taxon>
    </lineage>
</organism>
<dbReference type="EMBL" id="MJMG01000001">
    <property type="protein sequence ID" value="OEY87051.1"/>
    <property type="molecule type" value="Genomic_DNA"/>
</dbReference>
<keyword evidence="2" id="KW-1185">Reference proteome</keyword>
<name>A0A1E7QKP8_WOLPI</name>
<dbReference type="AlphaFoldDB" id="A0A1E7QKP8"/>
<dbReference type="OrthoDB" id="7164555at2"/>
<accession>A0A1E7QKP8</accession>
<protein>
    <submittedName>
        <fullName evidence="1">Type IV secretion system protein VirB7</fullName>
    </submittedName>
</protein>
<evidence type="ECO:0000313" key="2">
    <source>
        <dbReference type="Proteomes" id="UP000175679"/>
    </source>
</evidence>
<proteinExistence type="predicted"/>
<dbReference type="Proteomes" id="UP000175679">
    <property type="component" value="Unassembled WGS sequence"/>
</dbReference>
<evidence type="ECO:0000313" key="1">
    <source>
        <dbReference type="EMBL" id="OEY87051.1"/>
    </source>
</evidence>
<comment type="caution">
    <text evidence="1">The sequence shown here is derived from an EMBL/GenBank/DDBJ whole genome shotgun (WGS) entry which is preliminary data.</text>
</comment>
<dbReference type="RefSeq" id="WP_070064701.1">
    <property type="nucleotide sequence ID" value="NZ_MJMG01000001.1"/>
</dbReference>
<gene>
    <name evidence="1" type="ORF">BIY23_01000</name>
</gene>